<dbReference type="InterPro" id="IPR016169">
    <property type="entry name" value="FAD-bd_PCMH_sub2"/>
</dbReference>
<gene>
    <name evidence="4" type="ORF">BWQ96_05567</name>
</gene>
<dbReference type="GO" id="GO:0071949">
    <property type="term" value="F:FAD binding"/>
    <property type="evidence" value="ECO:0007669"/>
    <property type="project" value="InterPro"/>
</dbReference>
<dbReference type="STRING" id="448386.A0A2V3IUB3"/>
<accession>A0A2V3IUB3</accession>
<dbReference type="PANTHER" id="PTHR43762:SF1">
    <property type="entry name" value="D-ARABINONO-1,4-LACTONE OXIDASE"/>
    <property type="match status" value="1"/>
</dbReference>
<organism evidence="4 5">
    <name type="scientific">Gracilariopsis chorda</name>
    <dbReference type="NCBI Taxonomy" id="448386"/>
    <lineage>
        <taxon>Eukaryota</taxon>
        <taxon>Rhodophyta</taxon>
        <taxon>Florideophyceae</taxon>
        <taxon>Rhodymeniophycidae</taxon>
        <taxon>Gracilariales</taxon>
        <taxon>Gracilariaceae</taxon>
        <taxon>Gracilariopsis</taxon>
    </lineage>
</organism>
<protein>
    <submittedName>
        <fullName evidence="4">L-galactono-1,4-lactone dehydrogenase, mitochondrial</fullName>
    </submittedName>
</protein>
<dbReference type="InterPro" id="IPR036318">
    <property type="entry name" value="FAD-bd_PCMH-like_sf"/>
</dbReference>
<dbReference type="Gene3D" id="3.30.43.10">
    <property type="entry name" value="Uridine Diphospho-n-acetylenolpyruvylglucosamine Reductase, domain 2"/>
    <property type="match status" value="1"/>
</dbReference>
<dbReference type="InterPro" id="IPR007173">
    <property type="entry name" value="ALO_C"/>
</dbReference>
<comment type="caution">
    <text evidence="4">The sequence shown here is derived from an EMBL/GenBank/DDBJ whole genome shotgun (WGS) entry which is preliminary data.</text>
</comment>
<dbReference type="Proteomes" id="UP000247409">
    <property type="component" value="Unassembled WGS sequence"/>
</dbReference>
<evidence type="ECO:0000313" key="5">
    <source>
        <dbReference type="Proteomes" id="UP000247409"/>
    </source>
</evidence>
<dbReference type="InterPro" id="IPR010031">
    <property type="entry name" value="FAD_lactone_oxidase-like"/>
</dbReference>
<dbReference type="GO" id="GO:0016020">
    <property type="term" value="C:membrane"/>
    <property type="evidence" value="ECO:0007669"/>
    <property type="project" value="InterPro"/>
</dbReference>
<dbReference type="Gene3D" id="3.30.465.10">
    <property type="match status" value="1"/>
</dbReference>
<dbReference type="Pfam" id="PF01565">
    <property type="entry name" value="FAD_binding_4"/>
    <property type="match status" value="1"/>
</dbReference>
<dbReference type="InterPro" id="IPR016166">
    <property type="entry name" value="FAD-bd_PCMH"/>
</dbReference>
<feature type="compositionally biased region" description="Low complexity" evidence="2">
    <location>
        <begin position="465"/>
        <end position="476"/>
    </location>
</feature>
<evidence type="ECO:0000313" key="4">
    <source>
        <dbReference type="EMBL" id="PXF44710.1"/>
    </source>
</evidence>
<dbReference type="InterPro" id="IPR006094">
    <property type="entry name" value="Oxid_FAD_bind_N"/>
</dbReference>
<dbReference type="PANTHER" id="PTHR43762">
    <property type="entry name" value="L-GULONOLACTONE OXIDASE"/>
    <property type="match status" value="1"/>
</dbReference>
<sequence length="590" mass="66390">MASLLGRISQHWRRSLSIAPRYVTTNTRVPNRTNVSRSAGTRTSTGLILHRSHSSQDYTQGLVGLLALSTCSFAYSENQALKEPPDVRDKQSIQPESQDLINWSGTHSISTNRYFTPESEAELIQIVQQAHEKKQKLRPVGSALSPNGIGFAAGGMVNLIHMDKILNVDRDTKRITVQAGASVSKVVEELRKYELTLQNFASITEQQIGGLIQVGAHGTGAKIPPVDEQVVGLKVVTPGAGVLNLTADDDDPSLFQVARTAMGMVGIVSEVTLQCVPMHRLVEQTIVMSPREVMQHHEELMRENRHLRYMWIPYTDTVVVVTCNPVDDNMRIQQTQFSEAERVADAKNLLMSHKRCALTKEEVDGLSFVTVRDELLALDPLNVEWIRKVNKTEASYWRKSQGTRIDWSDRILQFDCGGQQWVSEVAFPVPKDSQEHVDVKYVCNLLDTIEKEKVPAPAPIEQRWSAPSHSPMSPASEKPERDLGSVYSWVGIIMYLPDAEVDSKSRENITESFRRYKRICEDQLWPDVRAVEHWAKIEMPQTPEEKAKLQMRTYQKYPVQAFNAICAILDPHGVLRNDLMDTILGKDGSM</sequence>
<name>A0A2V3IUB3_9FLOR</name>
<reference evidence="4 5" key="1">
    <citation type="journal article" date="2018" name="Mol. Biol. Evol.">
        <title>Analysis of the draft genome of the red seaweed Gracilariopsis chorda provides insights into genome size evolution in Rhodophyta.</title>
        <authorList>
            <person name="Lee J."/>
            <person name="Yang E.C."/>
            <person name="Graf L."/>
            <person name="Yang J.H."/>
            <person name="Qiu H."/>
            <person name="Zel Zion U."/>
            <person name="Chan C.X."/>
            <person name="Stephens T.G."/>
            <person name="Weber A.P.M."/>
            <person name="Boo G.H."/>
            <person name="Boo S.M."/>
            <person name="Kim K.M."/>
            <person name="Shin Y."/>
            <person name="Jung M."/>
            <person name="Lee S.J."/>
            <person name="Yim H.S."/>
            <person name="Lee J.H."/>
            <person name="Bhattacharya D."/>
            <person name="Yoon H.S."/>
        </authorList>
    </citation>
    <scope>NUCLEOTIDE SEQUENCE [LARGE SCALE GENOMIC DNA]</scope>
    <source>
        <strain evidence="4 5">SKKU-2015</strain>
        <tissue evidence="4">Whole body</tissue>
    </source>
</reference>
<evidence type="ECO:0000259" key="3">
    <source>
        <dbReference type="PROSITE" id="PS51387"/>
    </source>
</evidence>
<keyword evidence="5" id="KW-1185">Reference proteome</keyword>
<evidence type="ECO:0000256" key="2">
    <source>
        <dbReference type="SAM" id="MobiDB-lite"/>
    </source>
</evidence>
<dbReference type="Pfam" id="PF04030">
    <property type="entry name" value="ALO"/>
    <property type="match status" value="1"/>
</dbReference>
<dbReference type="EMBL" id="NBIV01000083">
    <property type="protein sequence ID" value="PXF44710.1"/>
    <property type="molecule type" value="Genomic_DNA"/>
</dbReference>
<keyword evidence="1" id="KW-0560">Oxidoreductase</keyword>
<dbReference type="PROSITE" id="PS51387">
    <property type="entry name" value="FAD_PCMH"/>
    <property type="match status" value="1"/>
</dbReference>
<proteinExistence type="predicted"/>
<feature type="domain" description="FAD-binding PCMH-type" evidence="3">
    <location>
        <begin position="107"/>
        <end position="278"/>
    </location>
</feature>
<dbReference type="AlphaFoldDB" id="A0A2V3IUB3"/>
<dbReference type="InterPro" id="IPR010029">
    <property type="entry name" value="GL_DH"/>
</dbReference>
<dbReference type="GO" id="GO:0003885">
    <property type="term" value="F:D-arabinono-1,4-lactone oxidase activity"/>
    <property type="evidence" value="ECO:0007669"/>
    <property type="project" value="InterPro"/>
</dbReference>
<dbReference type="InterPro" id="IPR016167">
    <property type="entry name" value="FAD-bd_PCMH_sub1"/>
</dbReference>
<dbReference type="NCBIfam" id="TIGR01676">
    <property type="entry name" value="GLDHase"/>
    <property type="match status" value="1"/>
</dbReference>
<dbReference type="GO" id="GO:0016633">
    <property type="term" value="F:galactonolactone dehydrogenase activity"/>
    <property type="evidence" value="ECO:0007669"/>
    <property type="project" value="InterPro"/>
</dbReference>
<dbReference type="PIRSF" id="PIRSF000136">
    <property type="entry name" value="LGO_GLO"/>
    <property type="match status" value="1"/>
</dbReference>
<feature type="region of interest" description="Disordered" evidence="2">
    <location>
        <begin position="458"/>
        <end position="480"/>
    </location>
</feature>
<dbReference type="OrthoDB" id="610608at2759"/>
<dbReference type="SUPFAM" id="SSF56176">
    <property type="entry name" value="FAD-binding/transporter-associated domain-like"/>
    <property type="match status" value="1"/>
</dbReference>
<evidence type="ECO:0000256" key="1">
    <source>
        <dbReference type="ARBA" id="ARBA00023002"/>
    </source>
</evidence>